<keyword evidence="3" id="KW-0479">Metal-binding</keyword>
<evidence type="ECO:0000313" key="6">
    <source>
        <dbReference type="Proteomes" id="UP001565471"/>
    </source>
</evidence>
<keyword evidence="2" id="KW-0808">Transferase</keyword>
<dbReference type="Pfam" id="PF05853">
    <property type="entry name" value="BKACE"/>
    <property type="match status" value="1"/>
</dbReference>
<dbReference type="EMBL" id="JBGBZA010000002">
    <property type="protein sequence ID" value="MEY9318685.1"/>
    <property type="molecule type" value="Genomic_DNA"/>
</dbReference>
<protein>
    <submittedName>
        <fullName evidence="5">Uncharacterized protein (DUF849 family)</fullName>
    </submittedName>
</protein>
<sequence length="283" mass="32208">MKMRKVIVTCAVTGSVHTPSMSPHLPITPDQIAASAVEAAAAGASVVHLHARDPESGRPTQDPDVYRQFLPQIVQACDVVVNITTGGSPILPLEERLRPAVLFEPELASLNMGSMNFGMYEMLGRFTEFRHEWERPYLENSADIVFRNTFRDIQHILQACSASGTRFEIECYDVGHLYTAAHFRDRGLLEGPIRLRYARRHRRALRRYRYDEAHRRSLVRRRLYLVCARYRPCADSDRNDVSGHGRECSGRARGFALGRPWETRREQCHTGATHAHDTRSPLT</sequence>
<comment type="cofactor">
    <cofactor evidence="1">
        <name>Zn(2+)</name>
        <dbReference type="ChEBI" id="CHEBI:29105"/>
    </cofactor>
</comment>
<dbReference type="InterPro" id="IPR008567">
    <property type="entry name" value="BKACE"/>
</dbReference>
<evidence type="ECO:0000256" key="2">
    <source>
        <dbReference type="ARBA" id="ARBA00022679"/>
    </source>
</evidence>
<organism evidence="5 6">
    <name type="scientific">Bradyrhizobium elkanii</name>
    <dbReference type="NCBI Taxonomy" id="29448"/>
    <lineage>
        <taxon>Bacteria</taxon>
        <taxon>Pseudomonadati</taxon>
        <taxon>Pseudomonadota</taxon>
        <taxon>Alphaproteobacteria</taxon>
        <taxon>Hyphomicrobiales</taxon>
        <taxon>Nitrobacteraceae</taxon>
        <taxon>Bradyrhizobium</taxon>
    </lineage>
</organism>
<dbReference type="PANTHER" id="PTHR37418">
    <property type="entry name" value="3-KETO-5-AMINOHEXANOATE CLEAVAGE ENZYME-RELATED"/>
    <property type="match status" value="1"/>
</dbReference>
<dbReference type="InterPro" id="IPR013785">
    <property type="entry name" value="Aldolase_TIM"/>
</dbReference>
<name>A0ABV4F5F6_BRAEL</name>
<evidence type="ECO:0000313" key="5">
    <source>
        <dbReference type="EMBL" id="MEY9318685.1"/>
    </source>
</evidence>
<accession>A0ABV4F5F6</accession>
<comment type="caution">
    <text evidence="5">The sequence shown here is derived from an EMBL/GenBank/DDBJ whole genome shotgun (WGS) entry which is preliminary data.</text>
</comment>
<dbReference type="Gene3D" id="3.20.20.70">
    <property type="entry name" value="Aldolase class I"/>
    <property type="match status" value="1"/>
</dbReference>
<keyword evidence="4" id="KW-0862">Zinc</keyword>
<evidence type="ECO:0000256" key="4">
    <source>
        <dbReference type="ARBA" id="ARBA00022833"/>
    </source>
</evidence>
<evidence type="ECO:0000256" key="3">
    <source>
        <dbReference type="ARBA" id="ARBA00022723"/>
    </source>
</evidence>
<evidence type="ECO:0000256" key="1">
    <source>
        <dbReference type="ARBA" id="ARBA00001947"/>
    </source>
</evidence>
<keyword evidence="6" id="KW-1185">Reference proteome</keyword>
<proteinExistence type="predicted"/>
<dbReference type="PANTHER" id="PTHR37418:SF2">
    <property type="entry name" value="3-KETO-5-AMINOHEXANOATE CLEAVAGE ENZYME"/>
    <property type="match status" value="1"/>
</dbReference>
<gene>
    <name evidence="5" type="ORF">ABIF29_005484</name>
</gene>
<reference evidence="5 6" key="1">
    <citation type="submission" date="2024-07" db="EMBL/GenBank/DDBJ databases">
        <title>Genomic Encyclopedia of Type Strains, Phase V (KMG-V): Genome sequencing to study the core and pangenomes of soil and plant-associated prokaryotes.</title>
        <authorList>
            <person name="Whitman W."/>
        </authorList>
    </citation>
    <scope>NUCLEOTIDE SEQUENCE [LARGE SCALE GENOMIC DNA]</scope>
    <source>
        <strain evidence="5 6">USDA 415</strain>
    </source>
</reference>
<dbReference type="Proteomes" id="UP001565471">
    <property type="component" value="Unassembled WGS sequence"/>
</dbReference>